<evidence type="ECO:0000313" key="1">
    <source>
        <dbReference type="EMBL" id="KEO57247.1"/>
    </source>
</evidence>
<gene>
    <name evidence="1" type="ORF">SMB34_16760</name>
</gene>
<evidence type="ECO:0000313" key="2">
    <source>
        <dbReference type="Proteomes" id="UP000027463"/>
    </source>
</evidence>
<comment type="caution">
    <text evidence="1">The sequence shown here is derived from an EMBL/GenBank/DDBJ whole genome shotgun (WGS) entry which is preliminary data.</text>
</comment>
<protein>
    <submittedName>
        <fullName evidence="1">Uncharacterized protein</fullName>
    </submittedName>
</protein>
<proteinExistence type="predicted"/>
<accession>A0ABR4TP85</accession>
<keyword evidence="2" id="KW-1185">Reference proteome</keyword>
<name>A0ABR4TP85_9PROT</name>
<organism evidence="1 2">
    <name type="scientific">Thalassospira permensis NBRC 106175</name>
    <dbReference type="NCBI Taxonomy" id="1353532"/>
    <lineage>
        <taxon>Bacteria</taxon>
        <taxon>Pseudomonadati</taxon>
        <taxon>Pseudomonadota</taxon>
        <taxon>Alphaproteobacteria</taxon>
        <taxon>Rhodospirillales</taxon>
        <taxon>Thalassospiraceae</taxon>
        <taxon>Thalassospira</taxon>
    </lineage>
</organism>
<reference evidence="1 2" key="1">
    <citation type="submission" date="2013-07" db="EMBL/GenBank/DDBJ databases">
        <title>Thalassospira permensis NBRC 106175 Genome Sequencing.</title>
        <authorList>
            <person name="Lai Q."/>
            <person name="Shao Z."/>
        </authorList>
    </citation>
    <scope>NUCLEOTIDE SEQUENCE [LARGE SCALE GENOMIC DNA]</scope>
    <source>
        <strain evidence="1 2">NBRC 106175</strain>
    </source>
</reference>
<dbReference type="Proteomes" id="UP000027463">
    <property type="component" value="Unassembled WGS sequence"/>
</dbReference>
<dbReference type="EMBL" id="AUNC01000014">
    <property type="protein sequence ID" value="KEO57247.1"/>
    <property type="molecule type" value="Genomic_DNA"/>
</dbReference>
<sequence length="35" mass="4025">MIADTGFLMTIPHIRVFNTVYATYIWCDAVEFATL</sequence>